<evidence type="ECO:0000313" key="1">
    <source>
        <dbReference type="EMBL" id="KAK9910788.1"/>
    </source>
</evidence>
<name>A0AAW1VU03_RUBAR</name>
<dbReference type="GO" id="GO:0022627">
    <property type="term" value="C:cytosolic small ribosomal subunit"/>
    <property type="evidence" value="ECO:0007669"/>
    <property type="project" value="TreeGrafter"/>
</dbReference>
<dbReference type="PANTHER" id="PTHR11885:SF25">
    <property type="entry name" value="SMALL RIBOSOMAL SUBUNIT PROTEIN US15Y-RELATED"/>
    <property type="match status" value="1"/>
</dbReference>
<dbReference type="EMBL" id="JBEDUW010000007">
    <property type="protein sequence ID" value="KAK9910788.1"/>
    <property type="molecule type" value="Genomic_DNA"/>
</dbReference>
<evidence type="ECO:0000313" key="2">
    <source>
        <dbReference type="Proteomes" id="UP001457282"/>
    </source>
</evidence>
<organism evidence="1 2">
    <name type="scientific">Rubus argutus</name>
    <name type="common">Southern blackberry</name>
    <dbReference type="NCBI Taxonomy" id="59490"/>
    <lineage>
        <taxon>Eukaryota</taxon>
        <taxon>Viridiplantae</taxon>
        <taxon>Streptophyta</taxon>
        <taxon>Embryophyta</taxon>
        <taxon>Tracheophyta</taxon>
        <taxon>Spermatophyta</taxon>
        <taxon>Magnoliopsida</taxon>
        <taxon>eudicotyledons</taxon>
        <taxon>Gunneridae</taxon>
        <taxon>Pentapetalae</taxon>
        <taxon>rosids</taxon>
        <taxon>fabids</taxon>
        <taxon>Rosales</taxon>
        <taxon>Rosaceae</taxon>
        <taxon>Rosoideae</taxon>
        <taxon>Rosoideae incertae sedis</taxon>
        <taxon>Rubus</taxon>
    </lineage>
</organism>
<proteinExistence type="predicted"/>
<sequence>MRLRLTSSGGEDEQQRVRSFFILRLISVISSVRVFSASALPYKRTPPSWFEGFLLRTGEHLQVCQEGPGTISNCVVLCDSHGISQVKSVTGSKILRILEAHGLAPEIPEDLYHLIKEGYLD</sequence>
<dbReference type="GO" id="GO:0070181">
    <property type="term" value="F:small ribosomal subunit rRNA binding"/>
    <property type="evidence" value="ECO:0007669"/>
    <property type="project" value="TreeGrafter"/>
</dbReference>
<accession>A0AAW1VU03</accession>
<protein>
    <submittedName>
        <fullName evidence="1">Uncharacterized protein</fullName>
    </submittedName>
</protein>
<dbReference type="PANTHER" id="PTHR11885">
    <property type="entry name" value="RIBOSOMAL PROTEIN S15P/S13E"/>
    <property type="match status" value="1"/>
</dbReference>
<dbReference type="AlphaFoldDB" id="A0AAW1VU03"/>
<comment type="caution">
    <text evidence="1">The sequence shown here is derived from an EMBL/GenBank/DDBJ whole genome shotgun (WGS) entry which is preliminary data.</text>
</comment>
<dbReference type="Gene3D" id="4.10.860.130">
    <property type="match status" value="1"/>
</dbReference>
<dbReference type="Proteomes" id="UP001457282">
    <property type="component" value="Unassembled WGS sequence"/>
</dbReference>
<reference evidence="1 2" key="1">
    <citation type="journal article" date="2023" name="G3 (Bethesda)">
        <title>A chromosome-length genome assembly and annotation of blackberry (Rubus argutus, cv. 'Hillquist').</title>
        <authorList>
            <person name="Bruna T."/>
            <person name="Aryal R."/>
            <person name="Dudchenko O."/>
            <person name="Sargent D.J."/>
            <person name="Mead D."/>
            <person name="Buti M."/>
            <person name="Cavallini A."/>
            <person name="Hytonen T."/>
            <person name="Andres J."/>
            <person name="Pham M."/>
            <person name="Weisz D."/>
            <person name="Mascagni F."/>
            <person name="Usai G."/>
            <person name="Natali L."/>
            <person name="Bassil N."/>
            <person name="Fernandez G.E."/>
            <person name="Lomsadze A."/>
            <person name="Armour M."/>
            <person name="Olukolu B."/>
            <person name="Poorten T."/>
            <person name="Britton C."/>
            <person name="Davik J."/>
            <person name="Ashrafi H."/>
            <person name="Aiden E.L."/>
            <person name="Borodovsky M."/>
            <person name="Worthington M."/>
        </authorList>
    </citation>
    <scope>NUCLEOTIDE SEQUENCE [LARGE SCALE GENOMIC DNA]</scope>
    <source>
        <strain evidence="1">PI 553951</strain>
    </source>
</reference>
<keyword evidence="2" id="KW-1185">Reference proteome</keyword>
<dbReference type="InterPro" id="IPR023029">
    <property type="entry name" value="Ribosomal_uS15_arc_euk"/>
</dbReference>
<dbReference type="GO" id="GO:0003735">
    <property type="term" value="F:structural constituent of ribosome"/>
    <property type="evidence" value="ECO:0007669"/>
    <property type="project" value="TreeGrafter"/>
</dbReference>
<dbReference type="GO" id="GO:0005730">
    <property type="term" value="C:nucleolus"/>
    <property type="evidence" value="ECO:0007669"/>
    <property type="project" value="TreeGrafter"/>
</dbReference>
<gene>
    <name evidence="1" type="ORF">M0R45_034732</name>
</gene>